<protein>
    <submittedName>
        <fullName evidence="1">Uncharacterized protein</fullName>
    </submittedName>
</protein>
<accession>A0A0C3E8L3</accession>
<evidence type="ECO:0000313" key="2">
    <source>
        <dbReference type="Proteomes" id="UP000053989"/>
    </source>
</evidence>
<proteinExistence type="predicted"/>
<dbReference type="AlphaFoldDB" id="A0A0C3E8L3"/>
<sequence>MGHLRIYSAILEDFTRHEVKPSGMVSPLPPESQFVRLKGEGYPAILPYALSRSMSDCDLEPEERTVRGTWLTDEVITPLDIYEEDMGSGAVEYTRELVSAYPLGPPAGLHDGEYP</sequence>
<dbReference type="HOGENOM" id="CLU_2110417_0_0_1"/>
<dbReference type="EMBL" id="KN822029">
    <property type="protein sequence ID" value="KIM64331.1"/>
    <property type="molecule type" value="Genomic_DNA"/>
</dbReference>
<organism evidence="1 2">
    <name type="scientific">Scleroderma citrinum Foug A</name>
    <dbReference type="NCBI Taxonomy" id="1036808"/>
    <lineage>
        <taxon>Eukaryota</taxon>
        <taxon>Fungi</taxon>
        <taxon>Dikarya</taxon>
        <taxon>Basidiomycota</taxon>
        <taxon>Agaricomycotina</taxon>
        <taxon>Agaricomycetes</taxon>
        <taxon>Agaricomycetidae</taxon>
        <taxon>Boletales</taxon>
        <taxon>Sclerodermatineae</taxon>
        <taxon>Sclerodermataceae</taxon>
        <taxon>Scleroderma</taxon>
    </lineage>
</organism>
<name>A0A0C3E8L3_9AGAM</name>
<dbReference type="Proteomes" id="UP000053989">
    <property type="component" value="Unassembled WGS sequence"/>
</dbReference>
<reference evidence="1 2" key="1">
    <citation type="submission" date="2014-04" db="EMBL/GenBank/DDBJ databases">
        <authorList>
            <consortium name="DOE Joint Genome Institute"/>
            <person name="Kuo A."/>
            <person name="Kohler A."/>
            <person name="Nagy L.G."/>
            <person name="Floudas D."/>
            <person name="Copeland A."/>
            <person name="Barry K.W."/>
            <person name="Cichocki N."/>
            <person name="Veneault-Fourrey C."/>
            <person name="LaButti K."/>
            <person name="Lindquist E.A."/>
            <person name="Lipzen A."/>
            <person name="Lundell T."/>
            <person name="Morin E."/>
            <person name="Murat C."/>
            <person name="Sun H."/>
            <person name="Tunlid A."/>
            <person name="Henrissat B."/>
            <person name="Grigoriev I.V."/>
            <person name="Hibbett D.S."/>
            <person name="Martin F."/>
            <person name="Nordberg H.P."/>
            <person name="Cantor M.N."/>
            <person name="Hua S.X."/>
        </authorList>
    </citation>
    <scope>NUCLEOTIDE SEQUENCE [LARGE SCALE GENOMIC DNA]</scope>
    <source>
        <strain evidence="1 2">Foug A</strain>
    </source>
</reference>
<keyword evidence="2" id="KW-1185">Reference proteome</keyword>
<dbReference type="InParanoid" id="A0A0C3E8L3"/>
<gene>
    <name evidence="1" type="ORF">SCLCIDRAFT_23659</name>
</gene>
<evidence type="ECO:0000313" key="1">
    <source>
        <dbReference type="EMBL" id="KIM64331.1"/>
    </source>
</evidence>
<reference evidence="2" key="2">
    <citation type="submission" date="2015-01" db="EMBL/GenBank/DDBJ databases">
        <title>Evolutionary Origins and Diversification of the Mycorrhizal Mutualists.</title>
        <authorList>
            <consortium name="DOE Joint Genome Institute"/>
            <consortium name="Mycorrhizal Genomics Consortium"/>
            <person name="Kohler A."/>
            <person name="Kuo A."/>
            <person name="Nagy L.G."/>
            <person name="Floudas D."/>
            <person name="Copeland A."/>
            <person name="Barry K.W."/>
            <person name="Cichocki N."/>
            <person name="Veneault-Fourrey C."/>
            <person name="LaButti K."/>
            <person name="Lindquist E.A."/>
            <person name="Lipzen A."/>
            <person name="Lundell T."/>
            <person name="Morin E."/>
            <person name="Murat C."/>
            <person name="Riley R."/>
            <person name="Ohm R."/>
            <person name="Sun H."/>
            <person name="Tunlid A."/>
            <person name="Henrissat B."/>
            <person name="Grigoriev I.V."/>
            <person name="Hibbett D.S."/>
            <person name="Martin F."/>
        </authorList>
    </citation>
    <scope>NUCLEOTIDE SEQUENCE [LARGE SCALE GENOMIC DNA]</scope>
    <source>
        <strain evidence="2">Foug A</strain>
    </source>
</reference>